<protein>
    <submittedName>
        <fullName evidence="2">Uncharacterized protein</fullName>
    </submittedName>
</protein>
<evidence type="ECO:0000256" key="1">
    <source>
        <dbReference type="SAM" id="MobiDB-lite"/>
    </source>
</evidence>
<dbReference type="AlphaFoldDB" id="A0A699TGJ1"/>
<feature type="region of interest" description="Disordered" evidence="1">
    <location>
        <begin position="79"/>
        <end position="121"/>
    </location>
</feature>
<proteinExistence type="predicted"/>
<sequence>ELLLKERNNSLSELGFEIHGLSRTIYHAKISNSEVKGVTTIGGKTTTETIHKENINIHTRETQVSHDEIPITPSQVLIEDEPQKTNEQIGRPSIEPNTSISFSHRLRKEKKRINNENSWRT</sequence>
<evidence type="ECO:0000313" key="2">
    <source>
        <dbReference type="EMBL" id="GFD07584.1"/>
    </source>
</evidence>
<gene>
    <name evidence="2" type="ORF">Tci_879553</name>
</gene>
<accession>A0A699TGJ1</accession>
<name>A0A699TGJ1_TANCI</name>
<dbReference type="EMBL" id="BKCJ011232427">
    <property type="protein sequence ID" value="GFD07584.1"/>
    <property type="molecule type" value="Genomic_DNA"/>
</dbReference>
<reference evidence="2" key="1">
    <citation type="journal article" date="2019" name="Sci. Rep.">
        <title>Draft genome of Tanacetum cinerariifolium, the natural source of mosquito coil.</title>
        <authorList>
            <person name="Yamashiro T."/>
            <person name="Shiraishi A."/>
            <person name="Satake H."/>
            <person name="Nakayama K."/>
        </authorList>
    </citation>
    <scope>NUCLEOTIDE SEQUENCE</scope>
</reference>
<organism evidence="2">
    <name type="scientific">Tanacetum cinerariifolium</name>
    <name type="common">Dalmatian daisy</name>
    <name type="synonym">Chrysanthemum cinerariifolium</name>
    <dbReference type="NCBI Taxonomy" id="118510"/>
    <lineage>
        <taxon>Eukaryota</taxon>
        <taxon>Viridiplantae</taxon>
        <taxon>Streptophyta</taxon>
        <taxon>Embryophyta</taxon>
        <taxon>Tracheophyta</taxon>
        <taxon>Spermatophyta</taxon>
        <taxon>Magnoliopsida</taxon>
        <taxon>eudicotyledons</taxon>
        <taxon>Gunneridae</taxon>
        <taxon>Pentapetalae</taxon>
        <taxon>asterids</taxon>
        <taxon>campanulids</taxon>
        <taxon>Asterales</taxon>
        <taxon>Asteraceae</taxon>
        <taxon>Asteroideae</taxon>
        <taxon>Anthemideae</taxon>
        <taxon>Anthemidinae</taxon>
        <taxon>Tanacetum</taxon>
    </lineage>
</organism>
<comment type="caution">
    <text evidence="2">The sequence shown here is derived from an EMBL/GenBank/DDBJ whole genome shotgun (WGS) entry which is preliminary data.</text>
</comment>
<feature type="non-terminal residue" evidence="2">
    <location>
        <position position="1"/>
    </location>
</feature>